<accession>A0ACB8B9Q6</accession>
<keyword evidence="2" id="KW-1185">Reference proteome</keyword>
<protein>
    <submittedName>
        <fullName evidence="1">Uncharacterized protein</fullName>
    </submittedName>
</protein>
<proteinExistence type="predicted"/>
<reference evidence="1" key="1">
    <citation type="journal article" date="2021" name="New Phytol.">
        <title>Evolutionary innovations through gain and loss of genes in the ectomycorrhizal Boletales.</title>
        <authorList>
            <person name="Wu G."/>
            <person name="Miyauchi S."/>
            <person name="Morin E."/>
            <person name="Kuo A."/>
            <person name="Drula E."/>
            <person name="Varga T."/>
            <person name="Kohler A."/>
            <person name="Feng B."/>
            <person name="Cao Y."/>
            <person name="Lipzen A."/>
            <person name="Daum C."/>
            <person name="Hundley H."/>
            <person name="Pangilinan J."/>
            <person name="Johnson J."/>
            <person name="Barry K."/>
            <person name="LaButti K."/>
            <person name="Ng V."/>
            <person name="Ahrendt S."/>
            <person name="Min B."/>
            <person name="Choi I.G."/>
            <person name="Park H."/>
            <person name="Plett J.M."/>
            <person name="Magnuson J."/>
            <person name="Spatafora J.W."/>
            <person name="Nagy L.G."/>
            <person name="Henrissat B."/>
            <person name="Grigoriev I.V."/>
            <person name="Yang Z.L."/>
            <person name="Xu J."/>
            <person name="Martin F.M."/>
        </authorList>
    </citation>
    <scope>NUCLEOTIDE SEQUENCE</scope>
    <source>
        <strain evidence="1">KUC20120723A-06</strain>
    </source>
</reference>
<comment type="caution">
    <text evidence="1">The sequence shown here is derived from an EMBL/GenBank/DDBJ whole genome shotgun (WGS) entry which is preliminary data.</text>
</comment>
<dbReference type="Proteomes" id="UP000790709">
    <property type="component" value="Unassembled WGS sequence"/>
</dbReference>
<organism evidence="1 2">
    <name type="scientific">Leucogyrophana mollusca</name>
    <dbReference type="NCBI Taxonomy" id="85980"/>
    <lineage>
        <taxon>Eukaryota</taxon>
        <taxon>Fungi</taxon>
        <taxon>Dikarya</taxon>
        <taxon>Basidiomycota</taxon>
        <taxon>Agaricomycotina</taxon>
        <taxon>Agaricomycetes</taxon>
        <taxon>Agaricomycetidae</taxon>
        <taxon>Boletales</taxon>
        <taxon>Boletales incertae sedis</taxon>
        <taxon>Leucogyrophana</taxon>
    </lineage>
</organism>
<sequence length="928" mass="103747">MCNAFLSFCSTHISRRAFARILSTFLCALFVVIRPVSYRGGPSAFLVLSLKELVFSVQEDLAQQIEVTVLNITGALLGISVSTLAKFLATIPQEGSPISRSIPAVFLVVVSFFAGWVKSRLPRLHLSARISCFISIWMLTANIGTSSSVLPDAGDYLWITFIAAIVCLFSSVLILHWSSTHLVEGVAATLMDLHRCLSLCTEGTFGSISPSRLADLKGIHVNLVHQSVTLNEKYSQAAFEFRIGRVGVKYLKPLIGIIEHLRRELSWGMSSPGTTWDATHKATPPVTSTFETSALELSKVILSSFEAVEALITAAFSHTGLRRRSLRAERDAVVAAAIQLNLAWCFAQDELRKVIRSANEDNRSRMGSRISQELRHRCLFTTSLLQMAYDTSHILQVAQKIAAHHEASPLRVWHPRLSLHWLGIAPRAFLTEEYGAQIGQDDIEPDTTLSADEVQQGIASFDEHAEKVEISRTSYFPDVKVASPYSYKPFSLFSVRRLFPPPPRLWNHPRMLRVRLVMSKIVRDAQHSSHLRHALKNAAGVAVLSFPAFLPVTSSGSRWFASVHGQWMIISYVWVLETNTGATWRVGYLRLSGTVLGAIYAGITWVICHRNPYGIVVMVTLFDVLATWLIIRSNMPSLGVVASVTLPPVILAQYVNPDPTVSTLRLAVLRGLMIGLGIIAALTMNSLVFPRHSRVLFLNHTSRTLGVLGHLYLLLTRGMFHELSNFTPYDKQRALKLELQIRNALHRLASLLVTMNDELSLVPKPMRHYRQVVQKLQKILDLMTGLRKIRENIPRKETVTPVLKERREFVSCVCLSLFASEHVFRARQPLPQFLPSSRQALEILVAQVEERIRIAIEDDKSFAGLSLVYSLAEREVMKDMVDTLESLLELCRQLFGTSAWLTHAWPRISNDEGPGTPGDTWYSTVGRI</sequence>
<dbReference type="EMBL" id="MU266524">
    <property type="protein sequence ID" value="KAH7921497.1"/>
    <property type="molecule type" value="Genomic_DNA"/>
</dbReference>
<name>A0ACB8B9Q6_9AGAM</name>
<gene>
    <name evidence="1" type="ORF">BV22DRAFT_1038618</name>
</gene>
<evidence type="ECO:0000313" key="1">
    <source>
        <dbReference type="EMBL" id="KAH7921497.1"/>
    </source>
</evidence>
<evidence type="ECO:0000313" key="2">
    <source>
        <dbReference type="Proteomes" id="UP000790709"/>
    </source>
</evidence>